<reference evidence="9" key="1">
    <citation type="submission" date="2013-06" db="EMBL/GenBank/DDBJ databases">
        <authorList>
            <person name="Zhao Q."/>
        </authorList>
    </citation>
    <scope>NUCLEOTIDE SEQUENCE</scope>
    <source>
        <strain evidence="9">cv. W1943</strain>
    </source>
</reference>
<dbReference type="OMA" id="LEDKMCP"/>
<evidence type="ECO:0000256" key="6">
    <source>
        <dbReference type="SAM" id="MobiDB-lite"/>
    </source>
</evidence>
<accession>A0A0E0Q261</accession>
<evidence type="ECO:0000256" key="2">
    <source>
        <dbReference type="ARBA" id="ARBA00005407"/>
    </source>
</evidence>
<dbReference type="Gramene" id="ORUFI06G28160.1">
    <property type="protein sequence ID" value="ORUFI06G28160.1"/>
    <property type="gene ID" value="ORUFI06G28160"/>
</dbReference>
<feature type="region of interest" description="Disordered" evidence="6">
    <location>
        <begin position="90"/>
        <end position="139"/>
    </location>
</feature>
<dbReference type="eggNOG" id="KOG4658">
    <property type="taxonomic scope" value="Eukaryota"/>
</dbReference>
<keyword evidence="3" id="KW-0677">Repeat</keyword>
<evidence type="ECO:0000313" key="8">
    <source>
        <dbReference type="EnsemblPlants" id="ORUFI06G28160.1"/>
    </source>
</evidence>
<dbReference type="GO" id="GO:0009626">
    <property type="term" value="P:plant-type hypersensitive response"/>
    <property type="evidence" value="ECO:0007669"/>
    <property type="project" value="UniProtKB-ARBA"/>
</dbReference>
<dbReference type="SUPFAM" id="SSF52058">
    <property type="entry name" value="L domain-like"/>
    <property type="match status" value="1"/>
</dbReference>
<dbReference type="Proteomes" id="UP000008022">
    <property type="component" value="Unassembled WGS sequence"/>
</dbReference>
<dbReference type="Pfam" id="PF12066">
    <property type="entry name" value="SERRATE_Ars2_N"/>
    <property type="match status" value="1"/>
</dbReference>
<dbReference type="Gene3D" id="1.10.8.430">
    <property type="entry name" value="Helical domain of apoptotic protease-activating factors"/>
    <property type="match status" value="1"/>
</dbReference>
<reference evidence="8" key="2">
    <citation type="submission" date="2015-06" db="UniProtKB">
        <authorList>
            <consortium name="EnsemblPlants"/>
        </authorList>
    </citation>
    <scope>IDENTIFICATION</scope>
</reference>
<dbReference type="Pfam" id="PF23598">
    <property type="entry name" value="LRR_14"/>
    <property type="match status" value="1"/>
</dbReference>
<evidence type="ECO:0000256" key="3">
    <source>
        <dbReference type="ARBA" id="ARBA00022737"/>
    </source>
</evidence>
<organism evidence="8 9">
    <name type="scientific">Oryza rufipogon</name>
    <name type="common">Brownbeard rice</name>
    <name type="synonym">Asian wild rice</name>
    <dbReference type="NCBI Taxonomy" id="4529"/>
    <lineage>
        <taxon>Eukaryota</taxon>
        <taxon>Viridiplantae</taxon>
        <taxon>Streptophyta</taxon>
        <taxon>Embryophyta</taxon>
        <taxon>Tracheophyta</taxon>
        <taxon>Spermatophyta</taxon>
        <taxon>Magnoliopsida</taxon>
        <taxon>Liliopsida</taxon>
        <taxon>Poales</taxon>
        <taxon>Poaceae</taxon>
        <taxon>BOP clade</taxon>
        <taxon>Oryzoideae</taxon>
        <taxon>Oryzeae</taxon>
        <taxon>Oryzinae</taxon>
        <taxon>Oryza</taxon>
    </lineage>
</organism>
<dbReference type="InterPro" id="IPR021933">
    <property type="entry name" value="SERRATE/Ars2_N"/>
</dbReference>
<dbReference type="InterPro" id="IPR036388">
    <property type="entry name" value="WH-like_DNA-bd_sf"/>
</dbReference>
<dbReference type="HOGENOM" id="CLU_266413_0_0_1"/>
<dbReference type="AlphaFoldDB" id="A0A0E0Q261"/>
<feature type="domain" description="C2H2-type" evidence="7">
    <location>
        <begin position="305"/>
        <end position="328"/>
    </location>
</feature>
<evidence type="ECO:0000256" key="5">
    <source>
        <dbReference type="ARBA" id="ARBA00023242"/>
    </source>
</evidence>
<dbReference type="GO" id="GO:0043531">
    <property type="term" value="F:ADP binding"/>
    <property type="evidence" value="ECO:0007669"/>
    <property type="project" value="InterPro"/>
</dbReference>
<dbReference type="GO" id="GO:0031053">
    <property type="term" value="P:primary miRNA processing"/>
    <property type="evidence" value="ECO:0007669"/>
    <property type="project" value="TreeGrafter"/>
</dbReference>
<dbReference type="InterPro" id="IPR002182">
    <property type="entry name" value="NB-ARC"/>
</dbReference>
<dbReference type="InterPro" id="IPR039727">
    <property type="entry name" value="SE/Ars2"/>
</dbReference>
<keyword evidence="9" id="KW-1185">Reference proteome</keyword>
<evidence type="ECO:0000256" key="4">
    <source>
        <dbReference type="ARBA" id="ARBA00022821"/>
    </source>
</evidence>
<dbReference type="PROSITE" id="PS00028">
    <property type="entry name" value="ZINC_FINGER_C2H2_1"/>
    <property type="match status" value="1"/>
</dbReference>
<dbReference type="InterPro" id="IPR007042">
    <property type="entry name" value="SERRATE/Ars2_C"/>
</dbReference>
<comment type="similarity">
    <text evidence="2">Belongs to the ARS2 family.</text>
</comment>
<evidence type="ECO:0000313" key="9">
    <source>
        <dbReference type="Proteomes" id="UP000008022"/>
    </source>
</evidence>
<dbReference type="PANTHER" id="PTHR13165:SF0">
    <property type="entry name" value="SERRATE RNA EFFECTOR MOLECULE HOMOLOG"/>
    <property type="match status" value="1"/>
</dbReference>
<evidence type="ECO:0000256" key="1">
    <source>
        <dbReference type="ARBA" id="ARBA00004123"/>
    </source>
</evidence>
<dbReference type="InterPro" id="IPR058922">
    <property type="entry name" value="WHD_DRP"/>
</dbReference>
<dbReference type="InterPro" id="IPR042197">
    <property type="entry name" value="Apaf_helical"/>
</dbReference>
<comment type="subcellular location">
    <subcellularLocation>
        <location evidence="1">Nucleus</location>
    </subcellularLocation>
</comment>
<dbReference type="GO" id="GO:0002758">
    <property type="term" value="P:innate immune response-activating signaling pathway"/>
    <property type="evidence" value="ECO:0007669"/>
    <property type="project" value="UniProtKB-ARBA"/>
</dbReference>
<dbReference type="GO" id="GO:0042742">
    <property type="term" value="P:defense response to bacterium"/>
    <property type="evidence" value="ECO:0007669"/>
    <property type="project" value="UniProtKB-ARBA"/>
</dbReference>
<dbReference type="InterPro" id="IPR032675">
    <property type="entry name" value="LRR_dom_sf"/>
</dbReference>
<dbReference type="InterPro" id="IPR055414">
    <property type="entry name" value="LRR_R13L4/SHOC2-like"/>
</dbReference>
<dbReference type="InterPro" id="IPR013087">
    <property type="entry name" value="Znf_C2H2_type"/>
</dbReference>
<dbReference type="PANTHER" id="PTHR13165">
    <property type="entry name" value="ARSENITE-RESISTANCE PROTEIN 2"/>
    <property type="match status" value="1"/>
</dbReference>
<keyword evidence="5" id="KW-0539">Nucleus</keyword>
<dbReference type="EnsemblPlants" id="ORUFI06G28160.1">
    <property type="protein sequence ID" value="ORUFI06G28160.1"/>
    <property type="gene ID" value="ORUFI06G28160"/>
</dbReference>
<dbReference type="STRING" id="4529.A0A0E0Q261"/>
<evidence type="ECO:0000259" key="7">
    <source>
        <dbReference type="PROSITE" id="PS00028"/>
    </source>
</evidence>
<dbReference type="Pfam" id="PF00931">
    <property type="entry name" value="NB-ARC"/>
    <property type="match status" value="1"/>
</dbReference>
<feature type="compositionally biased region" description="Basic and acidic residues" evidence="6">
    <location>
        <begin position="367"/>
        <end position="406"/>
    </location>
</feature>
<dbReference type="SUPFAM" id="SSF52540">
    <property type="entry name" value="P-loop containing nucleoside triphosphate hydrolases"/>
    <property type="match status" value="1"/>
</dbReference>
<protein>
    <recommendedName>
        <fullName evidence="7">C2H2-type domain-containing protein</fullName>
    </recommendedName>
</protein>
<dbReference type="FunFam" id="1.10.10.10:FF:000322">
    <property type="entry name" value="Probable disease resistance protein At1g63360"/>
    <property type="match status" value="1"/>
</dbReference>
<dbReference type="InterPro" id="IPR027417">
    <property type="entry name" value="P-loop_NTPase"/>
</dbReference>
<name>A0A0E0Q261_ORYRU</name>
<sequence>MTYKQFIQVLEDDISPAEAEKRYQEYRTEYITTQKRAYFDLNKNDDRLKDKYHPTNLSSVIDRRNDSCKATAKDFFHDLQNGTLDLGPGITAAAASGSDGNSDDDGDSDKRRKHGRGSSKETDPLSGAPVAHPVSSESRRVQVDIEQALALVRKLDTEKGIVGNILSSGDHDKSDVDKSHIGSMGPIIIIRGLTTVKGLEGVELLDTLLTYLWRIHGVDYYGMSETNEAKGSRHVRADNKTSNTTNINAADWEKKVDTFWQERLRGQDPMVILAAKDKIDAAAVEVLEPYVRKIRDEKYGWKYGCGAKGCTKLFHAPEFVHKHLRLKHPELVLELTSKVREDLYFQNYMNDPNAPGGTPVMQQSAPDKSRQRPGMDNRLRYDRANRREYDRAERDGSRYGRGDRSPSLDGADDQMFDAFRGRGPNAPFVPELPAPPILMPIPGAGPLGPFVPAPPEIAMHMLREQGPPPPFEPNGPPHANPGVLGPMMGGPAPIITMPPSFRQDPRRLRRKVAFSLGEGALVKLGTEVVEAASVLTYFEHSMKQIESEFTIMRAFISQVRDVAHDVEDIVDEYAYLAAQAIDTGTFFKRKFQQTKNVAAWQNISRQISQVETRIQRLSAMRNRNNLGGRVLITTRKKDVAFLADHNCVVELEALPHTEAWHLFCKKAFRRLEDKMCPENLRPWAEKIVTKCQGLPLAIVAIGSLLSYREFEEQEWKLFYNQLGWQLANNPELNWIANILNLSLNDLPSYLRSCFLYCSLFPEDCRIKRKMLVELWIAEGLVEERGDGTTMEEVAQCYLTELTQRSLLTVIERNACGRARTFRMHDLVREMASIIAKKERLAFSYDNVGITQVAHEYRRLWIQKDAQSLRYLGGSKLRSFVLLDIGEPSSWIYDALSRFRLLRVLCLRFANIEQVPGVVTELYNLHYLDLSHTKVKHIPASFKNLINLQFLDIRSSYVEELPLEITLLTNLRNLYAYVIHDLQERSLDCISATKIPGNICHLKNLQALQTVSANKDLVSHLGNLTRMRSLCVMKVQQSYIAELCNSLTKMPNLSRLFISSCDMDETLNLKMLKALSNLKVFWLAGKLEGGVLPPMFAKLEKITELKLDWSGLKKDPIESFSYMLNLVVLVLTGAYDGERLNFHAKWFPKLNLLQLADMEHLNRIEIEDGSMMCLRELDLVGLRNLNEVPKGIRYIRTLHEMIITDMPKEFIVKIQGSDSQQLHSSATPHEEASCNVVAPKIQDKS</sequence>
<feature type="region of interest" description="Disordered" evidence="6">
    <location>
        <begin position="347"/>
        <end position="416"/>
    </location>
</feature>
<dbReference type="GO" id="GO:0016604">
    <property type="term" value="C:nuclear body"/>
    <property type="evidence" value="ECO:0007669"/>
    <property type="project" value="TreeGrafter"/>
</dbReference>
<keyword evidence="4" id="KW-0611">Plant defense</keyword>
<dbReference type="Pfam" id="PF23559">
    <property type="entry name" value="WHD_DRP"/>
    <property type="match status" value="1"/>
</dbReference>
<dbReference type="Gene3D" id="3.80.10.10">
    <property type="entry name" value="Ribonuclease Inhibitor"/>
    <property type="match status" value="2"/>
</dbReference>
<proteinExistence type="inferred from homology"/>
<dbReference type="Gene3D" id="1.10.10.10">
    <property type="entry name" value="Winged helix-like DNA-binding domain superfamily/Winged helix DNA-binding domain"/>
    <property type="match status" value="1"/>
</dbReference>
<dbReference type="Pfam" id="PF04959">
    <property type="entry name" value="ARS2"/>
    <property type="match status" value="1"/>
</dbReference>
<dbReference type="eggNOG" id="KOG2295">
    <property type="taxonomic scope" value="Eukaryota"/>
</dbReference>